<dbReference type="AlphaFoldDB" id="A0A1F5NJM5"/>
<evidence type="ECO:0000256" key="1">
    <source>
        <dbReference type="ARBA" id="ARBA00007634"/>
    </source>
</evidence>
<dbReference type="SUPFAM" id="SSF46992">
    <property type="entry name" value="Ribosomal protein S20"/>
    <property type="match status" value="1"/>
</dbReference>
<dbReference type="InterPro" id="IPR002583">
    <property type="entry name" value="Ribosomal_bS20"/>
</dbReference>
<dbReference type="GO" id="GO:0070181">
    <property type="term" value="F:small ribosomal subunit rRNA binding"/>
    <property type="evidence" value="ECO:0007669"/>
    <property type="project" value="TreeGrafter"/>
</dbReference>
<organism evidence="8 9">
    <name type="scientific">Candidatus Doudnabacteria bacterium RIFCSPHIGHO2_01_FULL_46_14</name>
    <dbReference type="NCBI Taxonomy" id="1817824"/>
    <lineage>
        <taxon>Bacteria</taxon>
        <taxon>Candidatus Doudnaibacteriota</taxon>
    </lineage>
</organism>
<comment type="similarity">
    <text evidence="1 7">Belongs to the bacterial ribosomal protein bS20 family.</text>
</comment>
<protein>
    <recommendedName>
        <fullName evidence="6 7">Small ribosomal subunit protein bS20</fullName>
    </recommendedName>
</protein>
<evidence type="ECO:0000256" key="4">
    <source>
        <dbReference type="ARBA" id="ARBA00022980"/>
    </source>
</evidence>
<sequence length="87" mass="9621">MPTTKSAIKAMRGSARKRKVNLVTISKYKEAIKAVRKALTGKKKDEAVKLLSGAYSQLDKAVKKHVIKKGKSMRLKSRLAKAIAKIQ</sequence>
<reference evidence="8 9" key="1">
    <citation type="journal article" date="2016" name="Nat. Commun.">
        <title>Thousands of microbial genomes shed light on interconnected biogeochemical processes in an aquifer system.</title>
        <authorList>
            <person name="Anantharaman K."/>
            <person name="Brown C.T."/>
            <person name="Hug L.A."/>
            <person name="Sharon I."/>
            <person name="Castelle C.J."/>
            <person name="Probst A.J."/>
            <person name="Thomas B.C."/>
            <person name="Singh A."/>
            <person name="Wilkins M.J."/>
            <person name="Karaoz U."/>
            <person name="Brodie E.L."/>
            <person name="Williams K.H."/>
            <person name="Hubbard S.S."/>
            <person name="Banfield J.F."/>
        </authorList>
    </citation>
    <scope>NUCLEOTIDE SEQUENCE [LARGE SCALE GENOMIC DNA]</scope>
</reference>
<accession>A0A1F5NJM5</accession>
<evidence type="ECO:0000256" key="2">
    <source>
        <dbReference type="ARBA" id="ARBA00022730"/>
    </source>
</evidence>
<gene>
    <name evidence="7" type="primary">rpsT</name>
    <name evidence="8" type="ORF">A2751_02530</name>
</gene>
<comment type="function">
    <text evidence="7">Binds directly to 16S ribosomal RNA.</text>
</comment>
<keyword evidence="5 7" id="KW-0687">Ribonucleoprotein</keyword>
<comment type="caution">
    <text evidence="8">The sequence shown here is derived from an EMBL/GenBank/DDBJ whole genome shotgun (WGS) entry which is preliminary data.</text>
</comment>
<dbReference type="Gene3D" id="1.20.58.110">
    <property type="entry name" value="Ribosomal protein S20"/>
    <property type="match status" value="1"/>
</dbReference>
<dbReference type="GO" id="GO:0015935">
    <property type="term" value="C:small ribosomal subunit"/>
    <property type="evidence" value="ECO:0007669"/>
    <property type="project" value="TreeGrafter"/>
</dbReference>
<dbReference type="Pfam" id="PF01649">
    <property type="entry name" value="Ribosomal_S20p"/>
    <property type="match status" value="1"/>
</dbReference>
<evidence type="ECO:0000313" key="9">
    <source>
        <dbReference type="Proteomes" id="UP000176864"/>
    </source>
</evidence>
<evidence type="ECO:0000256" key="3">
    <source>
        <dbReference type="ARBA" id="ARBA00022884"/>
    </source>
</evidence>
<evidence type="ECO:0000256" key="6">
    <source>
        <dbReference type="ARBA" id="ARBA00035136"/>
    </source>
</evidence>
<dbReference type="STRING" id="1817824.A2751_02530"/>
<evidence type="ECO:0000313" key="8">
    <source>
        <dbReference type="EMBL" id="OGE77897.1"/>
    </source>
</evidence>
<dbReference type="NCBIfam" id="TIGR00029">
    <property type="entry name" value="S20"/>
    <property type="match status" value="1"/>
</dbReference>
<evidence type="ECO:0000256" key="7">
    <source>
        <dbReference type="HAMAP-Rule" id="MF_00500"/>
    </source>
</evidence>
<dbReference type="GO" id="GO:0006412">
    <property type="term" value="P:translation"/>
    <property type="evidence" value="ECO:0007669"/>
    <property type="project" value="UniProtKB-UniRule"/>
</dbReference>
<name>A0A1F5NJM5_9BACT</name>
<evidence type="ECO:0000256" key="5">
    <source>
        <dbReference type="ARBA" id="ARBA00023274"/>
    </source>
</evidence>
<dbReference type="InterPro" id="IPR036510">
    <property type="entry name" value="Ribosomal_bS20_sf"/>
</dbReference>
<proteinExistence type="inferred from homology"/>
<dbReference type="Proteomes" id="UP000176864">
    <property type="component" value="Unassembled WGS sequence"/>
</dbReference>
<keyword evidence="3 7" id="KW-0694">RNA-binding</keyword>
<dbReference type="HAMAP" id="MF_00500">
    <property type="entry name" value="Ribosomal_bS20"/>
    <property type="match status" value="1"/>
</dbReference>
<dbReference type="PANTHER" id="PTHR33398:SF1">
    <property type="entry name" value="SMALL RIBOSOMAL SUBUNIT PROTEIN BS20C"/>
    <property type="match status" value="1"/>
</dbReference>
<keyword evidence="2 7" id="KW-0699">rRNA-binding</keyword>
<keyword evidence="4 7" id="KW-0689">Ribosomal protein</keyword>
<dbReference type="GO" id="GO:0003735">
    <property type="term" value="F:structural constituent of ribosome"/>
    <property type="evidence" value="ECO:0007669"/>
    <property type="project" value="InterPro"/>
</dbReference>
<dbReference type="PANTHER" id="PTHR33398">
    <property type="entry name" value="30S RIBOSOMAL PROTEIN S20"/>
    <property type="match status" value="1"/>
</dbReference>
<dbReference type="EMBL" id="MFEK01000016">
    <property type="protein sequence ID" value="OGE77897.1"/>
    <property type="molecule type" value="Genomic_DNA"/>
</dbReference>